<dbReference type="SUPFAM" id="SSF52540">
    <property type="entry name" value="P-loop containing nucleoside triphosphate hydrolases"/>
    <property type="match status" value="1"/>
</dbReference>
<reference evidence="4 5" key="1">
    <citation type="submission" date="2017-07" db="EMBL/GenBank/DDBJ databases">
        <title>Virgibacillus sp. LM2416.</title>
        <authorList>
            <person name="Tak E.J."/>
            <person name="Bae J.-W."/>
        </authorList>
    </citation>
    <scope>NUCLEOTIDE SEQUENCE [LARGE SCALE GENOMIC DNA]</scope>
    <source>
        <strain evidence="4 5">LM2416</strain>
    </source>
</reference>
<accession>A0A220U1G4</accession>
<dbReference type="Pfam" id="PF25601">
    <property type="entry name" value="AAA_lid_14"/>
    <property type="match status" value="1"/>
</dbReference>
<dbReference type="InterPro" id="IPR009057">
    <property type="entry name" value="Homeodomain-like_sf"/>
</dbReference>
<evidence type="ECO:0000259" key="3">
    <source>
        <dbReference type="PROSITE" id="PS50045"/>
    </source>
</evidence>
<dbReference type="Gene3D" id="1.10.8.60">
    <property type="match status" value="1"/>
</dbReference>
<dbReference type="InterPro" id="IPR058031">
    <property type="entry name" value="AAA_lid_NorR"/>
</dbReference>
<feature type="domain" description="Sigma-54 factor interaction" evidence="3">
    <location>
        <begin position="151"/>
        <end position="364"/>
    </location>
</feature>
<keyword evidence="5" id="KW-1185">Reference proteome</keyword>
<dbReference type="Pfam" id="PF18024">
    <property type="entry name" value="HTH_50"/>
    <property type="match status" value="1"/>
</dbReference>
<dbReference type="Gene3D" id="3.40.50.300">
    <property type="entry name" value="P-loop containing nucleotide triphosphate hydrolases"/>
    <property type="match status" value="1"/>
</dbReference>
<dbReference type="PANTHER" id="PTHR32071">
    <property type="entry name" value="TRANSCRIPTIONAL REGULATORY PROTEIN"/>
    <property type="match status" value="1"/>
</dbReference>
<dbReference type="GO" id="GO:0006355">
    <property type="term" value="P:regulation of DNA-templated transcription"/>
    <property type="evidence" value="ECO:0007669"/>
    <property type="project" value="InterPro"/>
</dbReference>
<dbReference type="Gene3D" id="3.30.450.20">
    <property type="entry name" value="PAS domain"/>
    <property type="match status" value="1"/>
</dbReference>
<keyword evidence="2" id="KW-0067">ATP-binding</keyword>
<sequence>MQNLYLLPNAEEEIIDSYDEDIIVTSRDGKIIKVTQISGCNYDLPAKDLLGQSVYELEEKGIFSPAITPLVLKQKKKVVIVQTTTNGKKVLITGIPLFNEINEVEFVISYSYEVSELFTLQEYLNELEGEMSAVKGELALLREESLTVKGIISESKSMKQILKTVNKIAPLNVAVTIQGEIGVGKSTIAKLIHKQSLRQNGPFIEVNCATIPDAIFENELVGGAKTGTPEKIGFLQMAQSGTLYLQGVDELSLASQTILLKSLQQTNGNFRIVSSTERGLDDLTANKRFREDLFYFLHVVPIHIKPLRERLEDLSKIIEKYVDRYTAAYQVNKILSDSLFHELLHMEWGGNHLEIKNVVERLIVQNETDIITNDDLPVEYRRNDSGLDTFVIDGRTLPAILDKVEEKVLLSAQKRYKTTIEMAKVLGISQPSVVRKLKKYANK</sequence>
<dbReference type="AlphaFoldDB" id="A0A220U1G4"/>
<dbReference type="GO" id="GO:0005524">
    <property type="term" value="F:ATP binding"/>
    <property type="evidence" value="ECO:0007669"/>
    <property type="project" value="UniProtKB-KW"/>
</dbReference>
<evidence type="ECO:0000256" key="1">
    <source>
        <dbReference type="ARBA" id="ARBA00022741"/>
    </source>
</evidence>
<dbReference type="Pfam" id="PF00158">
    <property type="entry name" value="Sigma54_activat"/>
    <property type="match status" value="1"/>
</dbReference>
<dbReference type="InterPro" id="IPR027417">
    <property type="entry name" value="P-loop_NTPase"/>
</dbReference>
<dbReference type="PROSITE" id="PS50045">
    <property type="entry name" value="SIGMA54_INTERACT_4"/>
    <property type="match status" value="1"/>
</dbReference>
<dbReference type="PANTHER" id="PTHR32071:SF57">
    <property type="entry name" value="C4-DICARBOXYLATE TRANSPORT TRANSCRIPTIONAL REGULATORY PROTEIN DCTD"/>
    <property type="match status" value="1"/>
</dbReference>
<evidence type="ECO:0000256" key="2">
    <source>
        <dbReference type="ARBA" id="ARBA00022840"/>
    </source>
</evidence>
<evidence type="ECO:0000313" key="5">
    <source>
        <dbReference type="Proteomes" id="UP000198312"/>
    </source>
</evidence>
<dbReference type="EMBL" id="CP022315">
    <property type="protein sequence ID" value="ASK61885.1"/>
    <property type="molecule type" value="Genomic_DNA"/>
</dbReference>
<dbReference type="RefSeq" id="WP_089061145.1">
    <property type="nucleotide sequence ID" value="NZ_CP022315.1"/>
</dbReference>
<dbReference type="KEGG" id="vil:CFK37_06785"/>
<dbReference type="GO" id="GO:0003677">
    <property type="term" value="F:DNA binding"/>
    <property type="evidence" value="ECO:0007669"/>
    <property type="project" value="UniProtKB-KW"/>
</dbReference>
<keyword evidence="1" id="KW-0547">Nucleotide-binding</keyword>
<protein>
    <submittedName>
        <fullName evidence="4">Fis family transcriptional regulator</fullName>
    </submittedName>
</protein>
<proteinExistence type="predicted"/>
<dbReference type="InterPro" id="IPR030828">
    <property type="entry name" value="HTH_TyrR"/>
</dbReference>
<evidence type="ECO:0000313" key="4">
    <source>
        <dbReference type="EMBL" id="ASK61885.1"/>
    </source>
</evidence>
<dbReference type="Gene3D" id="1.10.10.60">
    <property type="entry name" value="Homeodomain-like"/>
    <property type="match status" value="1"/>
</dbReference>
<dbReference type="Proteomes" id="UP000198312">
    <property type="component" value="Chromosome"/>
</dbReference>
<gene>
    <name evidence="4" type="ORF">CFK37_06785</name>
</gene>
<dbReference type="CDD" id="cd00009">
    <property type="entry name" value="AAA"/>
    <property type="match status" value="1"/>
</dbReference>
<dbReference type="SUPFAM" id="SSF46689">
    <property type="entry name" value="Homeodomain-like"/>
    <property type="match status" value="1"/>
</dbReference>
<dbReference type="InterPro" id="IPR002078">
    <property type="entry name" value="Sigma_54_int"/>
</dbReference>
<name>A0A220U1G4_9BACI</name>
<dbReference type="OrthoDB" id="9771372at2"/>
<organism evidence="4 5">
    <name type="scientific">Virgibacillus phasianinus</name>
    <dbReference type="NCBI Taxonomy" id="2017483"/>
    <lineage>
        <taxon>Bacteria</taxon>
        <taxon>Bacillati</taxon>
        <taxon>Bacillota</taxon>
        <taxon>Bacilli</taxon>
        <taxon>Bacillales</taxon>
        <taxon>Bacillaceae</taxon>
        <taxon>Virgibacillus</taxon>
    </lineage>
</organism>